<evidence type="ECO:0000313" key="1">
    <source>
        <dbReference type="EMBL" id="GIF84227.1"/>
    </source>
</evidence>
<organism evidence="1 2">
    <name type="scientific">Catellatospora bangladeshensis</name>
    <dbReference type="NCBI Taxonomy" id="310355"/>
    <lineage>
        <taxon>Bacteria</taxon>
        <taxon>Bacillati</taxon>
        <taxon>Actinomycetota</taxon>
        <taxon>Actinomycetes</taxon>
        <taxon>Micromonosporales</taxon>
        <taxon>Micromonosporaceae</taxon>
        <taxon>Catellatospora</taxon>
    </lineage>
</organism>
<dbReference type="RefSeq" id="WP_203752195.1">
    <property type="nucleotide sequence ID" value="NZ_BONF01000034.1"/>
</dbReference>
<dbReference type="EMBL" id="BONF01000034">
    <property type="protein sequence ID" value="GIF84227.1"/>
    <property type="molecule type" value="Genomic_DNA"/>
</dbReference>
<comment type="caution">
    <text evidence="1">The sequence shown here is derived from an EMBL/GenBank/DDBJ whole genome shotgun (WGS) entry which is preliminary data.</text>
</comment>
<accession>A0A8J3JG23</accession>
<evidence type="ECO:0000313" key="2">
    <source>
        <dbReference type="Proteomes" id="UP000601223"/>
    </source>
</evidence>
<protein>
    <submittedName>
        <fullName evidence="1">Uncharacterized protein</fullName>
    </submittedName>
</protein>
<dbReference type="AlphaFoldDB" id="A0A8J3JG23"/>
<gene>
    <name evidence="1" type="ORF">Cba03nite_55760</name>
</gene>
<dbReference type="Proteomes" id="UP000601223">
    <property type="component" value="Unassembled WGS sequence"/>
</dbReference>
<proteinExistence type="predicted"/>
<keyword evidence="2" id="KW-1185">Reference proteome</keyword>
<reference evidence="1 2" key="1">
    <citation type="submission" date="2021-01" db="EMBL/GenBank/DDBJ databases">
        <title>Whole genome shotgun sequence of Catellatospora bangladeshensis NBRC 107357.</title>
        <authorList>
            <person name="Komaki H."/>
            <person name="Tamura T."/>
        </authorList>
    </citation>
    <scope>NUCLEOTIDE SEQUENCE [LARGE SCALE GENOMIC DNA]</scope>
    <source>
        <strain evidence="1 2">NBRC 107357</strain>
    </source>
</reference>
<sequence length="236" mass="24852">MVSGYLWIDESAPDHARSAAAGGLVRMPSPRPPWLVVYTAPDRVLVNRWPGRLWQVEIVPPEPEPEVAALAEITARIVPGAGYTHASCVEVVAEVSPALPFGAHGAAVARVVEAGQALDEPTAHRLAAARSPEAGHAYTAAWRRWSEQPRGWGLHSPVGSGLGLLGTVLQASARLRGGPGAWVVDGDGEHVVAEPWDSAFGALREAALAYGAPQLVDGAARELLAAPWDTVYGPLR</sequence>
<name>A0A8J3JG23_9ACTN</name>